<dbReference type="SUPFAM" id="SSF46785">
    <property type="entry name" value="Winged helix' DNA-binding domain"/>
    <property type="match status" value="1"/>
</dbReference>
<protein>
    <submittedName>
        <fullName evidence="7">Methyltransferase family protein</fullName>
    </submittedName>
</protein>
<dbReference type="Proteomes" id="UP000295560">
    <property type="component" value="Unassembled WGS sequence"/>
</dbReference>
<dbReference type="GO" id="GO:0032259">
    <property type="term" value="P:methylation"/>
    <property type="evidence" value="ECO:0007669"/>
    <property type="project" value="UniProtKB-KW"/>
</dbReference>
<dbReference type="Pfam" id="PF08100">
    <property type="entry name" value="Dimerisation"/>
    <property type="match status" value="1"/>
</dbReference>
<comment type="caution">
    <text evidence="7">The sequence shown here is derived from an EMBL/GenBank/DDBJ whole genome shotgun (WGS) entry which is preliminary data.</text>
</comment>
<feature type="domain" description="O-methyltransferase C-terminal" evidence="5">
    <location>
        <begin position="149"/>
        <end position="321"/>
    </location>
</feature>
<evidence type="ECO:0000313" key="7">
    <source>
        <dbReference type="EMBL" id="TCK21639.1"/>
    </source>
</evidence>
<dbReference type="PANTHER" id="PTHR43712">
    <property type="entry name" value="PUTATIVE (AFU_ORTHOLOGUE AFUA_4G14580)-RELATED"/>
    <property type="match status" value="1"/>
</dbReference>
<dbReference type="RefSeq" id="WP_132430365.1">
    <property type="nucleotide sequence ID" value="NZ_SMFZ01000002.1"/>
</dbReference>
<dbReference type="InterPro" id="IPR036390">
    <property type="entry name" value="WH_DNA-bd_sf"/>
</dbReference>
<dbReference type="Gene3D" id="1.10.287.1350">
    <property type="match status" value="1"/>
</dbReference>
<keyword evidence="3" id="KW-0949">S-adenosyl-L-methionine</keyword>
<reference evidence="7 8" key="1">
    <citation type="submission" date="2019-03" db="EMBL/GenBank/DDBJ databases">
        <title>Sequencing the genomes of 1000 actinobacteria strains.</title>
        <authorList>
            <person name="Klenk H.-P."/>
        </authorList>
    </citation>
    <scope>NUCLEOTIDE SEQUENCE [LARGE SCALE GENOMIC DNA]</scope>
    <source>
        <strain evidence="7 8">DSM 44969</strain>
    </source>
</reference>
<evidence type="ECO:0000313" key="8">
    <source>
        <dbReference type="Proteomes" id="UP000295560"/>
    </source>
</evidence>
<feature type="domain" description="O-methyltransferase dimerisation" evidence="6">
    <location>
        <begin position="18"/>
        <end position="91"/>
    </location>
</feature>
<feature type="active site" description="Proton acceptor" evidence="4">
    <location>
        <position position="250"/>
    </location>
</feature>
<dbReference type="PANTHER" id="PTHR43712:SF2">
    <property type="entry name" value="O-METHYLTRANSFERASE CICE"/>
    <property type="match status" value="1"/>
</dbReference>
<accession>A0A4R1HPG8</accession>
<dbReference type="GO" id="GO:0046983">
    <property type="term" value="F:protein dimerization activity"/>
    <property type="evidence" value="ECO:0007669"/>
    <property type="project" value="InterPro"/>
</dbReference>
<gene>
    <name evidence="7" type="ORF">EV378_5628</name>
</gene>
<evidence type="ECO:0000259" key="6">
    <source>
        <dbReference type="Pfam" id="PF08100"/>
    </source>
</evidence>
<dbReference type="InterPro" id="IPR036388">
    <property type="entry name" value="WH-like_DNA-bd_sf"/>
</dbReference>
<dbReference type="Gene3D" id="1.10.10.10">
    <property type="entry name" value="Winged helix-like DNA-binding domain superfamily/Winged helix DNA-binding domain"/>
    <property type="match status" value="1"/>
</dbReference>
<dbReference type="InterPro" id="IPR016461">
    <property type="entry name" value="COMT-like"/>
</dbReference>
<dbReference type="EMBL" id="SMFZ01000002">
    <property type="protein sequence ID" value="TCK21639.1"/>
    <property type="molecule type" value="Genomic_DNA"/>
</dbReference>
<evidence type="ECO:0000256" key="3">
    <source>
        <dbReference type="ARBA" id="ARBA00022691"/>
    </source>
</evidence>
<dbReference type="InterPro" id="IPR012967">
    <property type="entry name" value="COMT_dimerisation"/>
</dbReference>
<evidence type="ECO:0000256" key="2">
    <source>
        <dbReference type="ARBA" id="ARBA00022679"/>
    </source>
</evidence>
<dbReference type="Gene3D" id="3.40.50.150">
    <property type="entry name" value="Vaccinia Virus protein VP39"/>
    <property type="match status" value="1"/>
</dbReference>
<dbReference type="InterPro" id="IPR001077">
    <property type="entry name" value="COMT_C"/>
</dbReference>
<dbReference type="GO" id="GO:0008171">
    <property type="term" value="F:O-methyltransferase activity"/>
    <property type="evidence" value="ECO:0007669"/>
    <property type="project" value="InterPro"/>
</dbReference>
<sequence>MTSPRQEQVLDAAAGLHDLLNGYWRSQVLCTAARLGVADLLAGGPLTLVEMAAECGLSRSSLGRLMRALVGIGLCTVGEEGYRTTALGRAFESGATGGAHERALVTAEFFYPMWAHLADCLCRSSSAVDVRSGWSGVDLPGGPDGLSSLFERVAPDISEPEAKRIAATRELGERGVVVDVGGSSDALLGEILRAHPGIRGLLYDLPGGTDRARTSLADAGLASRTDVAEGDFLAEVPAGGDLYLLSFVLHSWDDEHALTLLRAVRTAMHPGARLLVIEELLPDDEQDGELASLHDLHMLVTTGGRERTEAEYVALLGAAGLAYVGTVETGGPTGVIEAYPA</sequence>
<keyword evidence="2 7" id="KW-0808">Transferase</keyword>
<dbReference type="SUPFAM" id="SSF53335">
    <property type="entry name" value="S-adenosyl-L-methionine-dependent methyltransferases"/>
    <property type="match status" value="1"/>
</dbReference>
<keyword evidence="8" id="KW-1185">Reference proteome</keyword>
<evidence type="ECO:0000259" key="5">
    <source>
        <dbReference type="Pfam" id="PF00891"/>
    </source>
</evidence>
<dbReference type="AlphaFoldDB" id="A0A4R1HPG8"/>
<organism evidence="7 8">
    <name type="scientific">Pseudonocardia endophytica</name>
    <dbReference type="NCBI Taxonomy" id="401976"/>
    <lineage>
        <taxon>Bacteria</taxon>
        <taxon>Bacillati</taxon>
        <taxon>Actinomycetota</taxon>
        <taxon>Actinomycetes</taxon>
        <taxon>Pseudonocardiales</taxon>
        <taxon>Pseudonocardiaceae</taxon>
        <taxon>Pseudonocardia</taxon>
    </lineage>
</organism>
<dbReference type="InterPro" id="IPR029063">
    <property type="entry name" value="SAM-dependent_MTases_sf"/>
</dbReference>
<evidence type="ECO:0000256" key="1">
    <source>
        <dbReference type="ARBA" id="ARBA00022603"/>
    </source>
</evidence>
<dbReference type="PIRSF" id="PIRSF005739">
    <property type="entry name" value="O-mtase"/>
    <property type="match status" value="1"/>
</dbReference>
<dbReference type="PROSITE" id="PS51683">
    <property type="entry name" value="SAM_OMT_II"/>
    <property type="match status" value="1"/>
</dbReference>
<name>A0A4R1HPG8_PSEEN</name>
<evidence type="ECO:0000256" key="4">
    <source>
        <dbReference type="PIRSR" id="PIRSR005739-1"/>
    </source>
</evidence>
<proteinExistence type="predicted"/>
<dbReference type="Pfam" id="PF00891">
    <property type="entry name" value="Methyltransf_2"/>
    <property type="match status" value="1"/>
</dbReference>
<keyword evidence="1 7" id="KW-0489">Methyltransferase</keyword>
<dbReference type="OrthoDB" id="3804952at2"/>